<feature type="domain" description="MacB-like periplasmic core" evidence="8">
    <location>
        <begin position="435"/>
        <end position="640"/>
    </location>
</feature>
<feature type="transmembrane region" description="Helical" evidence="6">
    <location>
        <begin position="426"/>
        <end position="446"/>
    </location>
</feature>
<feature type="transmembrane region" description="Helical" evidence="6">
    <location>
        <begin position="21"/>
        <end position="42"/>
    </location>
</feature>
<dbReference type="InterPro" id="IPR025857">
    <property type="entry name" value="MacB_PCD"/>
</dbReference>
<evidence type="ECO:0000256" key="5">
    <source>
        <dbReference type="ARBA" id="ARBA00023136"/>
    </source>
</evidence>
<feature type="domain" description="ABC3 transporter permease C-terminal" evidence="7">
    <location>
        <begin position="683"/>
        <end position="792"/>
    </location>
</feature>
<evidence type="ECO:0000256" key="1">
    <source>
        <dbReference type="ARBA" id="ARBA00004651"/>
    </source>
</evidence>
<evidence type="ECO:0000256" key="2">
    <source>
        <dbReference type="ARBA" id="ARBA00022475"/>
    </source>
</evidence>
<feature type="transmembrane region" description="Helical" evidence="6">
    <location>
        <begin position="284"/>
        <end position="307"/>
    </location>
</feature>
<reference evidence="9 10" key="1">
    <citation type="submission" date="2018-07" db="EMBL/GenBank/DDBJ databases">
        <title>Dyadobacter roseus sp. nov., isolated from rose rhizosphere soil.</title>
        <authorList>
            <person name="Chen L."/>
        </authorList>
    </citation>
    <scope>NUCLEOTIDE SEQUENCE [LARGE SCALE GENOMIC DNA]</scope>
    <source>
        <strain evidence="9 10">RS19</strain>
    </source>
</reference>
<dbReference type="PROSITE" id="PS51257">
    <property type="entry name" value="PROKAR_LIPOPROTEIN"/>
    <property type="match status" value="1"/>
</dbReference>
<evidence type="ECO:0000256" key="3">
    <source>
        <dbReference type="ARBA" id="ARBA00022692"/>
    </source>
</evidence>
<evidence type="ECO:0000256" key="4">
    <source>
        <dbReference type="ARBA" id="ARBA00022989"/>
    </source>
</evidence>
<comment type="subcellular location">
    <subcellularLocation>
        <location evidence="1">Cell membrane</location>
        <topology evidence="1">Multi-pass membrane protein</topology>
    </subcellularLocation>
</comment>
<dbReference type="AlphaFoldDB" id="A0A3D8Y8P2"/>
<gene>
    <name evidence="9" type="ORF">DSL64_16905</name>
</gene>
<feature type="transmembrane region" description="Helical" evidence="6">
    <location>
        <begin position="716"/>
        <end position="744"/>
    </location>
</feature>
<feature type="transmembrane region" description="Helical" evidence="6">
    <location>
        <begin position="381"/>
        <end position="405"/>
    </location>
</feature>
<dbReference type="GO" id="GO:0022857">
    <property type="term" value="F:transmembrane transporter activity"/>
    <property type="evidence" value="ECO:0007669"/>
    <property type="project" value="TreeGrafter"/>
</dbReference>
<feature type="transmembrane region" description="Helical" evidence="6">
    <location>
        <begin position="680"/>
        <end position="704"/>
    </location>
</feature>
<comment type="caution">
    <text evidence="9">The sequence shown here is derived from an EMBL/GenBank/DDBJ whole genome shotgun (WGS) entry which is preliminary data.</text>
</comment>
<dbReference type="Pfam" id="PF12704">
    <property type="entry name" value="MacB_PCD"/>
    <property type="match status" value="2"/>
</dbReference>
<evidence type="ECO:0000256" key="6">
    <source>
        <dbReference type="SAM" id="Phobius"/>
    </source>
</evidence>
<accession>A0A3D8Y8P2</accession>
<evidence type="ECO:0000313" key="9">
    <source>
        <dbReference type="EMBL" id="REA59685.1"/>
    </source>
</evidence>
<dbReference type="PANTHER" id="PTHR30572">
    <property type="entry name" value="MEMBRANE COMPONENT OF TRANSPORTER-RELATED"/>
    <property type="match status" value="1"/>
</dbReference>
<keyword evidence="4 6" id="KW-1133">Transmembrane helix</keyword>
<feature type="domain" description="ABC3 transporter permease C-terminal" evidence="7">
    <location>
        <begin position="291"/>
        <end position="406"/>
    </location>
</feature>
<evidence type="ECO:0000259" key="8">
    <source>
        <dbReference type="Pfam" id="PF12704"/>
    </source>
</evidence>
<dbReference type="Pfam" id="PF02687">
    <property type="entry name" value="FtsX"/>
    <property type="match status" value="2"/>
</dbReference>
<dbReference type="EMBL" id="QNUL01000014">
    <property type="protein sequence ID" value="REA59685.1"/>
    <property type="molecule type" value="Genomic_DNA"/>
</dbReference>
<name>A0A3D8Y8P2_9BACT</name>
<keyword evidence="5 6" id="KW-0472">Membrane</keyword>
<dbReference type="GO" id="GO:0005886">
    <property type="term" value="C:plasma membrane"/>
    <property type="evidence" value="ECO:0007669"/>
    <property type="project" value="UniProtKB-SubCell"/>
</dbReference>
<keyword evidence="10" id="KW-1185">Reference proteome</keyword>
<proteinExistence type="predicted"/>
<dbReference type="InterPro" id="IPR003838">
    <property type="entry name" value="ABC3_permease_C"/>
</dbReference>
<sequence length="803" mass="89503">MLHNYLKIAFRSLWKYKTNSFVSIAGLAFGTSCFLLLATYIIHEFRYDSFFQNKDRIARINLFYQYGEGEASHIAMTPTAVAPTFTREFEEVEKAARIYPFSGNGSVAVRYEEQTYNENKVIFADSTFFQIFSFPFIEGDPASALSQPNSVVIDQTTAKKYFKDGRAVGKTISMDDRYNLQVTGVIADVPSYSHIKFNVAGSYSTLARSKTEVFNSANDFTYVLLRPAVSLANFQEKVNAFVKKNLSNPSDPGSKIRLDAEKLSDIHLYSTVSNQMEASGNYKYMYILSGIAVLILIIACINFVNLVTARAAIRAREVGVRKVIGAVRVQLFMQHLFESSLVTIASTLLALIITLLCLPELSVLTGSSLTLSVWPEFTFPLGLVLLVIVITLVSGMYPAAFLSGFQPAKVLKGNAFSGSDRGNLRNILVVFQFSISMLFIIATLIANQQLDFIQNKNLGLNPKQIIVLDMSSGIPPAKLESIKSDLMGQSGVKSVSASYSSPLDIQGGYSISAQDKPKDFYIDITAIPVEKDFVQTMDMKLLLGETFNSVDIAQATQQSEDLRRFAFLLNESAVKALGWTSSEAIGKEVNMNGRQGRVKGVLKDFHFRSMHEKIAPIAIIPEYDYFGKMLVKTTGADASQAVTILERSWKKNFPLRPFEYHFLDQEFEQMYRAESRITQILRVFSFVTILISCLGLFALIAFVSQQRTKEIGVRKVLGASIGSIVMLLSKDFVKLILISVLIASPLAWYAMKHWLNDFAYHIEIGPWIFVLALIIAIVITFATISFQSIKAALMDPVKSLKIE</sequence>
<keyword evidence="3 6" id="KW-0812">Transmembrane</keyword>
<feature type="domain" description="MacB-like periplasmic core" evidence="8">
    <location>
        <begin position="20"/>
        <end position="240"/>
    </location>
</feature>
<feature type="transmembrane region" description="Helical" evidence="6">
    <location>
        <begin position="341"/>
        <end position="361"/>
    </location>
</feature>
<protein>
    <submittedName>
        <fullName evidence="9">ABC transporter permease</fullName>
    </submittedName>
</protein>
<evidence type="ECO:0000313" key="10">
    <source>
        <dbReference type="Proteomes" id="UP000256373"/>
    </source>
</evidence>
<dbReference type="PANTHER" id="PTHR30572:SF18">
    <property type="entry name" value="ABC-TYPE MACROLIDE FAMILY EXPORT SYSTEM PERMEASE COMPONENT 2"/>
    <property type="match status" value="1"/>
</dbReference>
<organism evidence="9 10">
    <name type="scientific">Dyadobacter luteus</name>
    <dbReference type="NCBI Taxonomy" id="2259619"/>
    <lineage>
        <taxon>Bacteria</taxon>
        <taxon>Pseudomonadati</taxon>
        <taxon>Bacteroidota</taxon>
        <taxon>Cytophagia</taxon>
        <taxon>Cytophagales</taxon>
        <taxon>Spirosomataceae</taxon>
        <taxon>Dyadobacter</taxon>
    </lineage>
</organism>
<evidence type="ECO:0000259" key="7">
    <source>
        <dbReference type="Pfam" id="PF02687"/>
    </source>
</evidence>
<dbReference type="OrthoDB" id="5933722at2"/>
<keyword evidence="2" id="KW-1003">Cell membrane</keyword>
<dbReference type="InterPro" id="IPR050250">
    <property type="entry name" value="Macrolide_Exporter_MacB"/>
</dbReference>
<dbReference type="RefSeq" id="WP_115832101.1">
    <property type="nucleotide sequence ID" value="NZ_QNUL01000014.1"/>
</dbReference>
<dbReference type="Proteomes" id="UP000256373">
    <property type="component" value="Unassembled WGS sequence"/>
</dbReference>
<feature type="transmembrane region" description="Helical" evidence="6">
    <location>
        <begin position="764"/>
        <end position="784"/>
    </location>
</feature>